<evidence type="ECO:0000256" key="1">
    <source>
        <dbReference type="SAM" id="MobiDB-lite"/>
    </source>
</evidence>
<organism evidence="2 3">
    <name type="scientific">Diplodia seriata</name>
    <dbReference type="NCBI Taxonomy" id="420778"/>
    <lineage>
        <taxon>Eukaryota</taxon>
        <taxon>Fungi</taxon>
        <taxon>Dikarya</taxon>
        <taxon>Ascomycota</taxon>
        <taxon>Pezizomycotina</taxon>
        <taxon>Dothideomycetes</taxon>
        <taxon>Dothideomycetes incertae sedis</taxon>
        <taxon>Botryosphaeriales</taxon>
        <taxon>Botryosphaeriaceae</taxon>
        <taxon>Diplodia</taxon>
    </lineage>
</organism>
<gene>
    <name evidence="2" type="ORF">BK809_0003253</name>
</gene>
<feature type="compositionally biased region" description="Low complexity" evidence="1">
    <location>
        <begin position="237"/>
        <end position="250"/>
    </location>
</feature>
<evidence type="ECO:0000313" key="2">
    <source>
        <dbReference type="EMBL" id="OMP88496.1"/>
    </source>
</evidence>
<sequence length="499" mass="55267">MEAAIAKHTDPSNLLIERAVAEWTDDGDTCFLGDEPDSSLNMTVGLDPKTDRLLLWFQLVVSVKRHRAATHSRPRSLFMLFQPDMFDYNHDSCISLNSIPELPAPNETLQAVSRANLGSDNKCMFQLHMCLQEHSQVVMPKSTPPLILATEKSRRLLRSFKSLSEATSLSVYLPLGDDNVQSLRAICNSLLARQLVNHAIDFESTYKGGAERDVWSNFDIFPTFASQHESPKVDGLAAKTPPSTTATTLPQVPVLDCKATEAILAGEEENEERVPEETVPPPQYNEHDAKKSTVSPRPGHQPEQIDHDGVKTEEDKPVDDEQQEQQHTSPRSSPPRKKRKVDDGDDDDDANRKGNPAIAVAEEPTRPTTPPSAYPPPSPPPPPPPATATATALPRPRNTTTKQPHHHHHVHFSTAPLPNEQTSKETISSHAPHTTSPDVLRTQLARFLRWLAAVDIELEHRLDDELWRLGEAAAAGDGVAFYRLQARCKAGVLVGYRRS</sequence>
<dbReference type="EMBL" id="MSZU01000075">
    <property type="protein sequence ID" value="OMP88496.1"/>
    <property type="molecule type" value="Genomic_DNA"/>
</dbReference>
<feature type="compositionally biased region" description="Low complexity" evidence="1">
    <location>
        <begin position="387"/>
        <end position="401"/>
    </location>
</feature>
<feature type="compositionally biased region" description="Pro residues" evidence="1">
    <location>
        <begin position="367"/>
        <end position="386"/>
    </location>
</feature>
<proteinExistence type="predicted"/>
<feature type="compositionally biased region" description="Polar residues" evidence="1">
    <location>
        <begin position="419"/>
        <end position="436"/>
    </location>
</feature>
<dbReference type="AlphaFoldDB" id="A0A1S8BLY0"/>
<protein>
    <submittedName>
        <fullName evidence="2">Uncharacterized protein</fullName>
    </submittedName>
</protein>
<dbReference type="Proteomes" id="UP000190776">
    <property type="component" value="Unassembled WGS sequence"/>
</dbReference>
<evidence type="ECO:0000313" key="3">
    <source>
        <dbReference type="Proteomes" id="UP000190776"/>
    </source>
</evidence>
<name>A0A1S8BLY0_9PEZI</name>
<feature type="region of interest" description="Disordered" evidence="1">
    <location>
        <begin position="266"/>
        <end position="436"/>
    </location>
</feature>
<accession>A0A1S8BLY0</accession>
<reference evidence="2 3" key="1">
    <citation type="submission" date="2017-01" db="EMBL/GenBank/DDBJ databases">
        <title>Draft genome sequence of Diplodia seriata F98.1, a fungal species involved in grapevine trunk diseases.</title>
        <authorList>
            <person name="Robert-Siegwald G."/>
            <person name="Vallet J."/>
            <person name="Abou-Mansour E."/>
            <person name="Xu J."/>
            <person name="Rey P."/>
            <person name="Bertsch C."/>
            <person name="Rego C."/>
            <person name="Larignon P."/>
            <person name="Fontaine F."/>
            <person name="Lebrun M.-H."/>
        </authorList>
    </citation>
    <scope>NUCLEOTIDE SEQUENCE [LARGE SCALE GENOMIC DNA]</scope>
    <source>
        <strain evidence="2 3">F98.1</strain>
    </source>
</reference>
<feature type="compositionally biased region" description="Basic and acidic residues" evidence="1">
    <location>
        <begin position="303"/>
        <end position="315"/>
    </location>
</feature>
<feature type="region of interest" description="Disordered" evidence="1">
    <location>
        <begin position="229"/>
        <end position="253"/>
    </location>
</feature>
<comment type="caution">
    <text evidence="2">The sequence shown here is derived from an EMBL/GenBank/DDBJ whole genome shotgun (WGS) entry which is preliminary data.</text>
</comment>
<dbReference type="OrthoDB" id="3942525at2759"/>